<dbReference type="Pfam" id="PF03144">
    <property type="entry name" value="GTP_EFTU_D2"/>
    <property type="match status" value="1"/>
</dbReference>
<dbReference type="InterPro" id="IPR009000">
    <property type="entry name" value="Transl_B-barrel_sf"/>
</dbReference>
<feature type="non-terminal residue" evidence="2">
    <location>
        <position position="1"/>
    </location>
</feature>
<keyword evidence="3" id="KW-1185">Reference proteome</keyword>
<dbReference type="InterPro" id="IPR004161">
    <property type="entry name" value="EFTu-like_2"/>
</dbReference>
<dbReference type="SUPFAM" id="SSF50447">
    <property type="entry name" value="Translation proteins"/>
    <property type="match status" value="1"/>
</dbReference>
<evidence type="ECO:0000259" key="1">
    <source>
        <dbReference type="Pfam" id="PF03144"/>
    </source>
</evidence>
<accession>A0ABD0RIV2</accession>
<dbReference type="AlphaFoldDB" id="A0ABD0RIV2"/>
<name>A0ABD0RIV2_CIRMR</name>
<feature type="domain" description="Translation elongation factor EFTu-like" evidence="1">
    <location>
        <begin position="20"/>
        <end position="61"/>
    </location>
</feature>
<proteinExistence type="predicted"/>
<evidence type="ECO:0000313" key="3">
    <source>
        <dbReference type="Proteomes" id="UP001529510"/>
    </source>
</evidence>
<dbReference type="Gene3D" id="2.40.30.10">
    <property type="entry name" value="Translation factors"/>
    <property type="match status" value="1"/>
</dbReference>
<comment type="caution">
    <text evidence="2">The sequence shown here is derived from an EMBL/GenBank/DDBJ whole genome shotgun (WGS) entry which is preliminary data.</text>
</comment>
<organism evidence="2 3">
    <name type="scientific">Cirrhinus mrigala</name>
    <name type="common">Mrigala</name>
    <dbReference type="NCBI Taxonomy" id="683832"/>
    <lineage>
        <taxon>Eukaryota</taxon>
        <taxon>Metazoa</taxon>
        <taxon>Chordata</taxon>
        <taxon>Craniata</taxon>
        <taxon>Vertebrata</taxon>
        <taxon>Euteleostomi</taxon>
        <taxon>Actinopterygii</taxon>
        <taxon>Neopterygii</taxon>
        <taxon>Teleostei</taxon>
        <taxon>Ostariophysi</taxon>
        <taxon>Cypriniformes</taxon>
        <taxon>Cyprinidae</taxon>
        <taxon>Labeoninae</taxon>
        <taxon>Labeonini</taxon>
        <taxon>Cirrhinus</taxon>
    </lineage>
</organism>
<dbReference type="PANTHER" id="PTHR42908:SF6">
    <property type="entry name" value="116 KDA U5 SMALL NUCLEAR RIBONUCLEOPROTEIN COMPONENT"/>
    <property type="match status" value="1"/>
</dbReference>
<reference evidence="2 3" key="1">
    <citation type="submission" date="2024-05" db="EMBL/GenBank/DDBJ databases">
        <title>Genome sequencing and assembly of Indian major carp, Cirrhinus mrigala (Hamilton, 1822).</title>
        <authorList>
            <person name="Mohindra V."/>
            <person name="Chowdhury L.M."/>
            <person name="Lal K."/>
            <person name="Jena J.K."/>
        </authorList>
    </citation>
    <scope>NUCLEOTIDE SEQUENCE [LARGE SCALE GENOMIC DNA]</scope>
    <source>
        <strain evidence="2">CM1030</strain>
        <tissue evidence="2">Blood</tissue>
    </source>
</reference>
<dbReference type="PANTHER" id="PTHR42908">
    <property type="entry name" value="TRANSLATION ELONGATION FACTOR-RELATED"/>
    <property type="match status" value="1"/>
</dbReference>
<protein>
    <recommendedName>
        <fullName evidence="1">Translation elongation factor EFTu-like domain-containing protein</fullName>
    </recommendedName>
</protein>
<dbReference type="FunFam" id="2.40.30.10:FF:000029">
    <property type="entry name" value="116 kDa U5 small nuclear ribonucleoprotein component"/>
    <property type="match status" value="1"/>
</dbReference>
<dbReference type="EMBL" id="JAMKFB020000003">
    <property type="protein sequence ID" value="KAL0198025.1"/>
    <property type="molecule type" value="Genomic_DNA"/>
</dbReference>
<dbReference type="Proteomes" id="UP001529510">
    <property type="component" value="Unassembled WGS sequence"/>
</dbReference>
<evidence type="ECO:0000313" key="2">
    <source>
        <dbReference type="EMBL" id="KAL0198025.1"/>
    </source>
</evidence>
<sequence>GPLMCHTTKMYSTDDGVQFHAFGRVLSGTLQAGQPVKVLGENYSLEDEEDSQICTVGRLWISVA</sequence>
<feature type="non-terminal residue" evidence="2">
    <location>
        <position position="64"/>
    </location>
</feature>
<gene>
    <name evidence="2" type="ORF">M9458_006565</name>
</gene>